<sequence length="139" mass="15586">MVVRLRLARFGKRNSPVYNIVVMQARTARDSKPMEIIGTYDPIPKIPSPSEIAADGGDDRARKPIKDIRLDVARAKYWLGVGAQPSDPVWRLFAMFGLIEPQWKVVRIPAQQEDKALYEKVQKVKIIQDKAGARATGSS</sequence>
<keyword evidence="2 5" id="KW-0689">Ribosomal protein</keyword>
<dbReference type="InterPro" id="IPR023803">
    <property type="entry name" value="Ribosomal_bS16_dom_sf"/>
</dbReference>
<evidence type="ECO:0000256" key="4">
    <source>
        <dbReference type="SAM" id="MobiDB-lite"/>
    </source>
</evidence>
<protein>
    <submittedName>
        <fullName evidence="5">Mitochondrial ribosomal protein S16</fullName>
    </submittedName>
</protein>
<organism evidence="5 6">
    <name type="scientific">Drechslerella stenobrocha 248</name>
    <dbReference type="NCBI Taxonomy" id="1043628"/>
    <lineage>
        <taxon>Eukaryota</taxon>
        <taxon>Fungi</taxon>
        <taxon>Dikarya</taxon>
        <taxon>Ascomycota</taxon>
        <taxon>Pezizomycotina</taxon>
        <taxon>Orbiliomycetes</taxon>
        <taxon>Orbiliales</taxon>
        <taxon>Orbiliaceae</taxon>
        <taxon>Drechslerella</taxon>
    </lineage>
</organism>
<dbReference type="GO" id="GO:0005763">
    <property type="term" value="C:mitochondrial small ribosomal subunit"/>
    <property type="evidence" value="ECO:0007669"/>
    <property type="project" value="EnsemblFungi"/>
</dbReference>
<dbReference type="EMBL" id="KI966406">
    <property type="protein sequence ID" value="EWC48100.1"/>
    <property type="molecule type" value="Genomic_DNA"/>
</dbReference>
<evidence type="ECO:0000256" key="1">
    <source>
        <dbReference type="ARBA" id="ARBA00006668"/>
    </source>
</evidence>
<dbReference type="SUPFAM" id="SSF54565">
    <property type="entry name" value="Ribosomal protein S16"/>
    <property type="match status" value="1"/>
</dbReference>
<keyword evidence="3" id="KW-0687">Ribonucleoprotein</keyword>
<gene>
    <name evidence="5" type="ORF">DRE_02679</name>
</gene>
<name>W7IFZ9_9PEZI</name>
<feature type="region of interest" description="Disordered" evidence="4">
    <location>
        <begin position="40"/>
        <end position="60"/>
    </location>
</feature>
<dbReference type="PANTHER" id="PTHR12919:SF20">
    <property type="entry name" value="SMALL RIBOSOMAL SUBUNIT PROTEIN BS16M"/>
    <property type="match status" value="1"/>
</dbReference>
<evidence type="ECO:0000256" key="3">
    <source>
        <dbReference type="ARBA" id="ARBA00023274"/>
    </source>
</evidence>
<dbReference type="GO" id="GO:0032543">
    <property type="term" value="P:mitochondrial translation"/>
    <property type="evidence" value="ECO:0007669"/>
    <property type="project" value="TreeGrafter"/>
</dbReference>
<dbReference type="PROSITE" id="PS00732">
    <property type="entry name" value="RIBOSOMAL_S16"/>
    <property type="match status" value="1"/>
</dbReference>
<keyword evidence="6" id="KW-1185">Reference proteome</keyword>
<evidence type="ECO:0000313" key="6">
    <source>
        <dbReference type="Proteomes" id="UP000024837"/>
    </source>
</evidence>
<dbReference type="AlphaFoldDB" id="W7IFZ9"/>
<dbReference type="PANTHER" id="PTHR12919">
    <property type="entry name" value="30S RIBOSOMAL PROTEIN S16"/>
    <property type="match status" value="1"/>
</dbReference>
<evidence type="ECO:0000256" key="2">
    <source>
        <dbReference type="ARBA" id="ARBA00022980"/>
    </source>
</evidence>
<proteinExistence type="inferred from homology"/>
<comment type="similarity">
    <text evidence="1">Belongs to the bacterial ribosomal protein bS16 family.</text>
</comment>
<dbReference type="HOGENOM" id="CLU_100590_2_2_1"/>
<dbReference type="Gene3D" id="3.30.1320.10">
    <property type="match status" value="1"/>
</dbReference>
<dbReference type="InterPro" id="IPR000307">
    <property type="entry name" value="Ribosomal_bS16"/>
</dbReference>
<dbReference type="InterPro" id="IPR020592">
    <property type="entry name" value="Ribosomal_bS16_CS"/>
</dbReference>
<accession>W7IFZ9</accession>
<dbReference type="HAMAP" id="MF_00385">
    <property type="entry name" value="Ribosomal_bS16"/>
    <property type="match status" value="1"/>
</dbReference>
<reference evidence="5 6" key="1">
    <citation type="submission" date="2013-05" db="EMBL/GenBank/DDBJ databases">
        <title>Drechslerella stenobrocha genome reveals carnivorous origination and mechanical trapping mechanism of predatory fungi.</title>
        <authorList>
            <person name="Liu X."/>
            <person name="Zhang W."/>
            <person name="Liu K."/>
        </authorList>
    </citation>
    <scope>NUCLEOTIDE SEQUENCE [LARGE SCALE GENOMIC DNA]</scope>
    <source>
        <strain evidence="5 6">248</strain>
    </source>
</reference>
<dbReference type="GO" id="GO:0003735">
    <property type="term" value="F:structural constituent of ribosome"/>
    <property type="evidence" value="ECO:0007669"/>
    <property type="project" value="EnsemblFungi"/>
</dbReference>
<dbReference type="Proteomes" id="UP000024837">
    <property type="component" value="Unassembled WGS sequence"/>
</dbReference>
<dbReference type="Pfam" id="PF00886">
    <property type="entry name" value="Ribosomal_S16"/>
    <property type="match status" value="1"/>
</dbReference>
<dbReference type="OrthoDB" id="407221at2759"/>
<dbReference type="NCBIfam" id="TIGR00002">
    <property type="entry name" value="S16"/>
    <property type="match status" value="1"/>
</dbReference>
<evidence type="ECO:0000313" key="5">
    <source>
        <dbReference type="EMBL" id="EWC48100.1"/>
    </source>
</evidence>